<dbReference type="Pfam" id="PF01764">
    <property type="entry name" value="Lipase_3"/>
    <property type="match status" value="1"/>
</dbReference>
<dbReference type="SUPFAM" id="SSF53474">
    <property type="entry name" value="alpha/beta-Hydrolases"/>
    <property type="match status" value="1"/>
</dbReference>
<dbReference type="Gene3D" id="3.40.50.1820">
    <property type="entry name" value="alpha/beta hydrolase"/>
    <property type="match status" value="1"/>
</dbReference>
<dbReference type="InterPro" id="IPR002921">
    <property type="entry name" value="Fungal_lipase-type"/>
</dbReference>
<reference evidence="3" key="1">
    <citation type="submission" date="2021-01" db="EMBL/GenBank/DDBJ databases">
        <authorList>
            <person name="Corre E."/>
            <person name="Pelletier E."/>
            <person name="Niang G."/>
            <person name="Scheremetjew M."/>
            <person name="Finn R."/>
            <person name="Kale V."/>
            <person name="Holt S."/>
            <person name="Cochrane G."/>
            <person name="Meng A."/>
            <person name="Brown T."/>
            <person name="Cohen L."/>
        </authorList>
    </citation>
    <scope>NUCLEOTIDE SEQUENCE</scope>
    <source>
        <strain evidence="3">CCMP1374</strain>
    </source>
</reference>
<dbReference type="GO" id="GO:0006629">
    <property type="term" value="P:lipid metabolic process"/>
    <property type="evidence" value="ECO:0007669"/>
    <property type="project" value="InterPro"/>
</dbReference>
<evidence type="ECO:0000256" key="1">
    <source>
        <dbReference type="SAM" id="Phobius"/>
    </source>
</evidence>
<name>A0A7S0HEI4_9EUKA</name>
<sequence>MLLAVGGWASITSPTRTTQRAARRGDALLRAVPTAMVGVEDILRFSKYDQRREQASTATLQPVELPTVDGRVDGPLVQTLATVCRKLYDHSLQTVFKPVDAPVNDKLEQPYELVKAGGEYNEGGTYTANGVYTNGKGALVSGYDIFNKDTTQVVDGKTCGTASLASYGKVIDGFTDFHGEDQAAIPPFAALIVQPKNETSPGWRVVRQADPILILAWRGSVTALDWTNDAAFSPTLSTRWSTETKQTRAHGAYVNLVEDTFARHEDAIVALARLHKVKRAFFTGHSLGGGLANVAHLAVRGQLNKAGSPWAELKGKVTWLAYTFAAPQTIVRKYTPENTPRLMADLDDSSYNVVYGCDVVPRFPGMLKYLGAIVEIVAPDIVEDSLLIGPTLFGHARRRLARIAPPLRLRRSNQASIKSKATQFLTLLSVASSISLFNKFVFNKFFAIWLGLAFLVVVAVDFLKKELGKPAEAAVEFLKEKGLAEVMGQFTHTGTVLYKESENQTYIPLKGKAATEKKLDDVKGAAFKELQDNEEKAKSLLDAHMYFEHFELGK</sequence>
<evidence type="ECO:0000313" key="3">
    <source>
        <dbReference type="EMBL" id="CAD8477412.1"/>
    </source>
</evidence>
<dbReference type="EMBL" id="HBEP01009242">
    <property type="protein sequence ID" value="CAD8477412.1"/>
    <property type="molecule type" value="Transcribed_RNA"/>
</dbReference>
<keyword evidence="1" id="KW-0812">Transmembrane</keyword>
<organism evidence="3">
    <name type="scientific">Phaeocystis antarctica</name>
    <dbReference type="NCBI Taxonomy" id="33657"/>
    <lineage>
        <taxon>Eukaryota</taxon>
        <taxon>Haptista</taxon>
        <taxon>Haptophyta</taxon>
        <taxon>Prymnesiophyceae</taxon>
        <taxon>Phaeocystales</taxon>
        <taxon>Phaeocystaceae</taxon>
        <taxon>Phaeocystis</taxon>
    </lineage>
</organism>
<feature type="transmembrane region" description="Helical" evidence="1">
    <location>
        <begin position="446"/>
        <end position="463"/>
    </location>
</feature>
<dbReference type="InterPro" id="IPR029058">
    <property type="entry name" value="AB_hydrolase_fold"/>
</dbReference>
<keyword evidence="1" id="KW-0472">Membrane</keyword>
<keyword evidence="1" id="KW-1133">Transmembrane helix</keyword>
<protein>
    <recommendedName>
        <fullName evidence="2">Fungal lipase-type domain-containing protein</fullName>
    </recommendedName>
</protein>
<gene>
    <name evidence="3" type="ORF">PANT1444_LOCUS5217</name>
</gene>
<proteinExistence type="predicted"/>
<dbReference type="AlphaFoldDB" id="A0A7S0HEI4"/>
<accession>A0A7S0HEI4</accession>
<feature type="domain" description="Fungal lipase-type" evidence="2">
    <location>
        <begin position="215"/>
        <end position="366"/>
    </location>
</feature>
<evidence type="ECO:0000259" key="2">
    <source>
        <dbReference type="Pfam" id="PF01764"/>
    </source>
</evidence>